<dbReference type="EMBL" id="UOFN01000046">
    <property type="protein sequence ID" value="VAW75195.1"/>
    <property type="molecule type" value="Genomic_DNA"/>
</dbReference>
<evidence type="ECO:0000256" key="1">
    <source>
        <dbReference type="SAM" id="Phobius"/>
    </source>
</evidence>
<protein>
    <recommendedName>
        <fullName evidence="3">DUF3592 domain-containing protein</fullName>
    </recommendedName>
</protein>
<dbReference type="AlphaFoldDB" id="A0A3B0Y3C5"/>
<accession>A0A3B0Y3C5</accession>
<keyword evidence="1" id="KW-0472">Membrane</keyword>
<proteinExistence type="predicted"/>
<evidence type="ECO:0008006" key="3">
    <source>
        <dbReference type="Google" id="ProtNLM"/>
    </source>
</evidence>
<organism evidence="2">
    <name type="scientific">hydrothermal vent metagenome</name>
    <dbReference type="NCBI Taxonomy" id="652676"/>
    <lineage>
        <taxon>unclassified sequences</taxon>
        <taxon>metagenomes</taxon>
        <taxon>ecological metagenomes</taxon>
    </lineage>
</organism>
<reference evidence="2" key="1">
    <citation type="submission" date="2018-06" db="EMBL/GenBank/DDBJ databases">
        <authorList>
            <person name="Zhirakovskaya E."/>
        </authorList>
    </citation>
    <scope>NUCLEOTIDE SEQUENCE</scope>
</reference>
<keyword evidence="1" id="KW-1133">Transmembrane helix</keyword>
<evidence type="ECO:0000313" key="2">
    <source>
        <dbReference type="EMBL" id="VAW75195.1"/>
    </source>
</evidence>
<keyword evidence="1" id="KW-0812">Transmembrane</keyword>
<name>A0A3B0Y3C5_9ZZZZ</name>
<sequence>MSIELVIGIFIILSPLYFWLKIKRTQKWHATTAKVIEIDPQSMFERERRKFYLNTDSDYAIEYEVEGVKYIQTPDIENNVRIAGFKVSRSPSIDKEFVVRYEPGNPNNYSIAHVYSKKQFVIFAIAAVAMGSLLVMGVFSNDA</sequence>
<feature type="transmembrane region" description="Helical" evidence="1">
    <location>
        <begin position="120"/>
        <end position="139"/>
    </location>
</feature>
<gene>
    <name evidence="2" type="ORF">MNBD_GAMMA15-1976</name>
</gene>
<feature type="transmembrane region" description="Helical" evidence="1">
    <location>
        <begin position="6"/>
        <end position="22"/>
    </location>
</feature>